<evidence type="ECO:0000313" key="11">
    <source>
        <dbReference type="Proteomes" id="UP000249873"/>
    </source>
</evidence>
<reference evidence="10 11" key="1">
    <citation type="submission" date="2018-05" db="EMBL/GenBank/DDBJ databases">
        <title>Complete genome sequence of Arcticibacterium luteifluviistationis SM1504T, a cytophagaceae bacterium isolated from Arctic surface seawater.</title>
        <authorList>
            <person name="Li Y."/>
            <person name="Qin Q.-L."/>
        </authorList>
    </citation>
    <scope>NUCLEOTIDE SEQUENCE [LARGE SCALE GENOMIC DNA]</scope>
    <source>
        <strain evidence="10 11">SM1504</strain>
    </source>
</reference>
<keyword evidence="4" id="KW-1134">Transmembrane beta strand</keyword>
<accession>A0A2Z4GFM9</accession>
<dbReference type="SUPFAM" id="SSF56954">
    <property type="entry name" value="Outer membrane efflux proteins (OEP)"/>
    <property type="match status" value="1"/>
</dbReference>
<dbReference type="KEGG" id="als:DJ013_17050"/>
<keyword evidence="11" id="KW-1185">Reference proteome</keyword>
<dbReference type="GO" id="GO:0009279">
    <property type="term" value="C:cell outer membrane"/>
    <property type="evidence" value="ECO:0007669"/>
    <property type="project" value="UniProtKB-SubCell"/>
</dbReference>
<evidence type="ECO:0000256" key="6">
    <source>
        <dbReference type="ARBA" id="ARBA00023136"/>
    </source>
</evidence>
<dbReference type="GO" id="GO:1990281">
    <property type="term" value="C:efflux pump complex"/>
    <property type="evidence" value="ECO:0007669"/>
    <property type="project" value="TreeGrafter"/>
</dbReference>
<dbReference type="EMBL" id="CP029480">
    <property type="protein sequence ID" value="AWV99788.1"/>
    <property type="molecule type" value="Genomic_DNA"/>
</dbReference>
<dbReference type="GO" id="GO:0015562">
    <property type="term" value="F:efflux transmembrane transporter activity"/>
    <property type="evidence" value="ECO:0007669"/>
    <property type="project" value="InterPro"/>
</dbReference>
<organism evidence="10 11">
    <name type="scientific">Arcticibacterium luteifluviistationis</name>
    <dbReference type="NCBI Taxonomy" id="1784714"/>
    <lineage>
        <taxon>Bacteria</taxon>
        <taxon>Pseudomonadati</taxon>
        <taxon>Bacteroidota</taxon>
        <taxon>Cytophagia</taxon>
        <taxon>Cytophagales</taxon>
        <taxon>Leadbetterellaceae</taxon>
        <taxon>Arcticibacterium</taxon>
    </lineage>
</organism>
<dbReference type="OrthoDB" id="13803at2"/>
<gene>
    <name evidence="10" type="ORF">DJ013_17050</name>
</gene>
<name>A0A2Z4GFM9_9BACT</name>
<dbReference type="GO" id="GO:0015288">
    <property type="term" value="F:porin activity"/>
    <property type="evidence" value="ECO:0007669"/>
    <property type="project" value="TreeGrafter"/>
</dbReference>
<keyword evidence="3" id="KW-0813">Transport</keyword>
<evidence type="ECO:0000256" key="5">
    <source>
        <dbReference type="ARBA" id="ARBA00022692"/>
    </source>
</evidence>
<dbReference type="Pfam" id="PF02321">
    <property type="entry name" value="OEP"/>
    <property type="match status" value="1"/>
</dbReference>
<keyword evidence="5" id="KW-0812">Transmembrane</keyword>
<evidence type="ECO:0000256" key="4">
    <source>
        <dbReference type="ARBA" id="ARBA00022452"/>
    </source>
</evidence>
<protein>
    <submittedName>
        <fullName evidence="10">Transporter</fullName>
    </submittedName>
</protein>
<evidence type="ECO:0000256" key="7">
    <source>
        <dbReference type="ARBA" id="ARBA00023237"/>
    </source>
</evidence>
<dbReference type="PANTHER" id="PTHR30026:SF20">
    <property type="entry name" value="OUTER MEMBRANE PROTEIN TOLC"/>
    <property type="match status" value="1"/>
</dbReference>
<dbReference type="Proteomes" id="UP000249873">
    <property type="component" value="Chromosome"/>
</dbReference>
<evidence type="ECO:0000256" key="1">
    <source>
        <dbReference type="ARBA" id="ARBA00004442"/>
    </source>
</evidence>
<sequence>MKKLTYLFVLCSFGALAQERILDAYIEEGLSTNLALKQQKLEIEKSVKAIDIARSNIFPKITFAPNYTVAAGGRSIEFPIGDLLNPVYGSLNQLTQSDNFPMVENQNIQFAPNNFHETKFTFELPLFNPEIKYNILLQRDLVQTEEAKRRLLEYELKYNIEAAYYQYLQSLEALDIYKNSAVFLNQYLDFNQRLVKNQLALKDVVYASEYEINKLEGEIANAEKNIDKAKAYFNFLINRPFDSLVEVDTLLLNKLPIVQEVDALQNAAILHRPEFSQLQAGMNVNNTLLQLQEKSAKLPSVYFGGSTGFQGYGYTFNKQAYAIGQLGLNWDIFHGNEKKHKIQQTEIQGKILEVKQQEAEQQIKMQVAQAYIDYSASLKALKASEAALGSTASLLEIVEKKYKNKDALYIELIKAQNDNLIAAQKTSLAKFDIWLKKSVLDKVSAK</sequence>
<keyword evidence="9" id="KW-0732">Signal</keyword>
<dbReference type="RefSeq" id="WP_111373156.1">
    <property type="nucleotide sequence ID" value="NZ_CP029480.1"/>
</dbReference>
<feature type="chain" id="PRO_5016258359" evidence="9">
    <location>
        <begin position="18"/>
        <end position="446"/>
    </location>
</feature>
<feature type="coiled-coil region" evidence="8">
    <location>
        <begin position="205"/>
        <end position="239"/>
    </location>
</feature>
<evidence type="ECO:0000256" key="8">
    <source>
        <dbReference type="SAM" id="Coils"/>
    </source>
</evidence>
<evidence type="ECO:0000256" key="9">
    <source>
        <dbReference type="SAM" id="SignalP"/>
    </source>
</evidence>
<dbReference type="PANTHER" id="PTHR30026">
    <property type="entry name" value="OUTER MEMBRANE PROTEIN TOLC"/>
    <property type="match status" value="1"/>
</dbReference>
<dbReference type="InterPro" id="IPR051906">
    <property type="entry name" value="TolC-like"/>
</dbReference>
<dbReference type="Gene3D" id="1.20.1600.10">
    <property type="entry name" value="Outer membrane efflux proteins (OEP)"/>
    <property type="match status" value="1"/>
</dbReference>
<evidence type="ECO:0000256" key="2">
    <source>
        <dbReference type="ARBA" id="ARBA00007613"/>
    </source>
</evidence>
<dbReference type="InterPro" id="IPR003423">
    <property type="entry name" value="OMP_efflux"/>
</dbReference>
<feature type="signal peptide" evidence="9">
    <location>
        <begin position="1"/>
        <end position="17"/>
    </location>
</feature>
<dbReference type="AlphaFoldDB" id="A0A2Z4GFM9"/>
<keyword evidence="6" id="KW-0472">Membrane</keyword>
<proteinExistence type="inferred from homology"/>
<evidence type="ECO:0000313" key="10">
    <source>
        <dbReference type="EMBL" id="AWV99788.1"/>
    </source>
</evidence>
<comment type="similarity">
    <text evidence="2">Belongs to the outer membrane factor (OMF) (TC 1.B.17) family.</text>
</comment>
<keyword evidence="7" id="KW-0998">Cell outer membrane</keyword>
<comment type="subcellular location">
    <subcellularLocation>
        <location evidence="1">Cell outer membrane</location>
    </subcellularLocation>
</comment>
<evidence type="ECO:0000256" key="3">
    <source>
        <dbReference type="ARBA" id="ARBA00022448"/>
    </source>
</evidence>
<keyword evidence="8" id="KW-0175">Coiled coil</keyword>